<gene>
    <name evidence="2" type="ORF">C2845_PM10G12860</name>
</gene>
<evidence type="ECO:0000313" key="2">
    <source>
        <dbReference type="EMBL" id="RLM54317.1"/>
    </source>
</evidence>
<proteinExistence type="predicted"/>
<dbReference type="PANTHER" id="PTHR33026:SF7">
    <property type="entry name" value="OS03G0100275 PROTEIN"/>
    <property type="match status" value="1"/>
</dbReference>
<keyword evidence="3" id="KW-1185">Reference proteome</keyword>
<evidence type="ECO:0000256" key="1">
    <source>
        <dbReference type="SAM" id="MobiDB-lite"/>
    </source>
</evidence>
<reference evidence="3" key="1">
    <citation type="journal article" date="2019" name="Nat. Commun.">
        <title>The genome of broomcorn millet.</title>
        <authorList>
            <person name="Zou C."/>
            <person name="Miki D."/>
            <person name="Li D."/>
            <person name="Tang Q."/>
            <person name="Xiao L."/>
            <person name="Rajput S."/>
            <person name="Deng P."/>
            <person name="Jia W."/>
            <person name="Huang R."/>
            <person name="Zhang M."/>
            <person name="Sun Y."/>
            <person name="Hu J."/>
            <person name="Fu X."/>
            <person name="Schnable P.S."/>
            <person name="Li F."/>
            <person name="Zhang H."/>
            <person name="Feng B."/>
            <person name="Zhu X."/>
            <person name="Liu R."/>
            <person name="Schnable J.C."/>
            <person name="Zhu J.-K."/>
            <person name="Zhang H."/>
        </authorList>
    </citation>
    <scope>NUCLEOTIDE SEQUENCE [LARGE SCALE GENOMIC DNA]</scope>
</reference>
<sequence length="201" mass="22382">MMRAPELSQVNELHTKIKELRDEGFTGALVVYSWIGRRIQPLQQCTHFGFEYMGLKDPSRFSTEQIHQAEAVRRVSQVLLDAETVRYMPSKLFTIKNPPKQVGDDVNVYRSMPSMPDIDRPSHLMPSRSAIDSESMEDDEGTNDDRTLAEVIKGTKTKTTQESESSAGGDPLPNHPKGPRAATWKLRASASPGGAEGETPR</sequence>
<organism evidence="2 3">
    <name type="scientific">Panicum miliaceum</name>
    <name type="common">Proso millet</name>
    <name type="synonym">Broomcorn millet</name>
    <dbReference type="NCBI Taxonomy" id="4540"/>
    <lineage>
        <taxon>Eukaryota</taxon>
        <taxon>Viridiplantae</taxon>
        <taxon>Streptophyta</taxon>
        <taxon>Embryophyta</taxon>
        <taxon>Tracheophyta</taxon>
        <taxon>Spermatophyta</taxon>
        <taxon>Magnoliopsida</taxon>
        <taxon>Liliopsida</taxon>
        <taxon>Poales</taxon>
        <taxon>Poaceae</taxon>
        <taxon>PACMAD clade</taxon>
        <taxon>Panicoideae</taxon>
        <taxon>Panicodae</taxon>
        <taxon>Paniceae</taxon>
        <taxon>Panicinae</taxon>
        <taxon>Panicum</taxon>
        <taxon>Panicum sect. Panicum</taxon>
    </lineage>
</organism>
<protein>
    <submittedName>
        <fullName evidence="2">Transposon protein, putative, unclassified</fullName>
    </submittedName>
</protein>
<accession>A0A3L6PA72</accession>
<dbReference type="EMBL" id="PQIB02000018">
    <property type="protein sequence ID" value="RLM54317.1"/>
    <property type="molecule type" value="Genomic_DNA"/>
</dbReference>
<dbReference type="PANTHER" id="PTHR33026">
    <property type="entry name" value="OS06G0360600 PROTEIN"/>
    <property type="match status" value="1"/>
</dbReference>
<name>A0A3L6PA72_PANMI</name>
<dbReference type="Proteomes" id="UP000275267">
    <property type="component" value="Unassembled WGS sequence"/>
</dbReference>
<dbReference type="AlphaFoldDB" id="A0A3L6PA72"/>
<feature type="region of interest" description="Disordered" evidence="1">
    <location>
        <begin position="112"/>
        <end position="201"/>
    </location>
</feature>
<comment type="caution">
    <text evidence="2">The sequence shown here is derived from an EMBL/GenBank/DDBJ whole genome shotgun (WGS) entry which is preliminary data.</text>
</comment>
<evidence type="ECO:0000313" key="3">
    <source>
        <dbReference type="Proteomes" id="UP000275267"/>
    </source>
</evidence>